<dbReference type="InterPro" id="IPR003797">
    <property type="entry name" value="DegV"/>
</dbReference>
<sequence length="291" mass="32985">MTQYEIFTDATSDLPLEVINSLGIKVIPMDFEMNGKVYSHYPDERELDSKSFYKMSQEGLMSTTTQITPARFREYFTPILQEGRDILYICFSSGLSGTYGSSQIAISNLKEDYPDRNIMSVDSLCASSGEGLLVYLAAKEKSKGKSIEELYNWIEENRLNICHWYKVDDLFHLKRGGRISSVAATFGTALNIKPLLNMDNDGKLQLVEKIRGTKTCEHHMINKLKDNYLPDKYDTIIISHADCEHEAMLLEEMLKKECEVGEIIHSKIGPVIGAHSGKGTLLINFYGKQRQ</sequence>
<dbReference type="EMBL" id="VSSQ01016103">
    <property type="protein sequence ID" value="MPM57122.1"/>
    <property type="molecule type" value="Genomic_DNA"/>
</dbReference>
<dbReference type="Pfam" id="PF02645">
    <property type="entry name" value="DegV"/>
    <property type="match status" value="1"/>
</dbReference>
<evidence type="ECO:0000256" key="1">
    <source>
        <dbReference type="ARBA" id="ARBA00023121"/>
    </source>
</evidence>
<accession>A0A645AV47</accession>
<name>A0A645AV47_9ZZZZ</name>
<organism evidence="2">
    <name type="scientific">bioreactor metagenome</name>
    <dbReference type="NCBI Taxonomy" id="1076179"/>
    <lineage>
        <taxon>unclassified sequences</taxon>
        <taxon>metagenomes</taxon>
        <taxon>ecological metagenomes</taxon>
    </lineage>
</organism>
<gene>
    <name evidence="2" type="ORF">SDC9_103943</name>
</gene>
<dbReference type="Gene3D" id="2.20.28.50">
    <property type="entry name" value="degv family protein"/>
    <property type="match status" value="1"/>
</dbReference>
<dbReference type="NCBIfam" id="TIGR00762">
    <property type="entry name" value="DegV"/>
    <property type="match status" value="1"/>
</dbReference>
<dbReference type="GO" id="GO:0008289">
    <property type="term" value="F:lipid binding"/>
    <property type="evidence" value="ECO:0007669"/>
    <property type="project" value="UniProtKB-KW"/>
</dbReference>
<dbReference type="SUPFAM" id="SSF82549">
    <property type="entry name" value="DAK1/DegV-like"/>
    <property type="match status" value="1"/>
</dbReference>
<dbReference type="PANTHER" id="PTHR33434">
    <property type="entry name" value="DEGV DOMAIN-CONTAINING PROTEIN DR_1986-RELATED"/>
    <property type="match status" value="1"/>
</dbReference>
<keyword evidence="1" id="KW-0446">Lipid-binding</keyword>
<protein>
    <submittedName>
        <fullName evidence="2">DegV domain-containing protein</fullName>
    </submittedName>
</protein>
<dbReference type="PANTHER" id="PTHR33434:SF3">
    <property type="entry name" value="DEGV DOMAIN-CONTAINING PROTEIN YITS"/>
    <property type="match status" value="1"/>
</dbReference>
<dbReference type="Gene3D" id="3.40.50.10440">
    <property type="entry name" value="Dihydroxyacetone kinase, domain 1"/>
    <property type="match status" value="1"/>
</dbReference>
<dbReference type="InterPro" id="IPR050270">
    <property type="entry name" value="DegV_domain_contain"/>
</dbReference>
<evidence type="ECO:0000313" key="2">
    <source>
        <dbReference type="EMBL" id="MPM57122.1"/>
    </source>
</evidence>
<reference evidence="2" key="1">
    <citation type="submission" date="2019-08" db="EMBL/GenBank/DDBJ databases">
        <authorList>
            <person name="Kucharzyk K."/>
            <person name="Murdoch R.W."/>
            <person name="Higgins S."/>
            <person name="Loffler F."/>
        </authorList>
    </citation>
    <scope>NUCLEOTIDE SEQUENCE</scope>
</reference>
<dbReference type="Gene3D" id="3.30.1180.10">
    <property type="match status" value="1"/>
</dbReference>
<proteinExistence type="predicted"/>
<dbReference type="AlphaFoldDB" id="A0A645AV47"/>
<dbReference type="InterPro" id="IPR043168">
    <property type="entry name" value="DegV_C"/>
</dbReference>
<comment type="caution">
    <text evidence="2">The sequence shown here is derived from an EMBL/GenBank/DDBJ whole genome shotgun (WGS) entry which is preliminary data.</text>
</comment>
<dbReference type="PROSITE" id="PS51482">
    <property type="entry name" value="DEGV"/>
    <property type="match status" value="1"/>
</dbReference>